<feature type="region of interest" description="Disordered" evidence="3">
    <location>
        <begin position="235"/>
        <end position="256"/>
    </location>
</feature>
<dbReference type="PANTHER" id="PTHR24104:SF50">
    <property type="entry name" value="SMP-30_GLUCONOLACTONASE_LRE-LIKE REGION DOMAIN-CONTAINING PROTEIN"/>
    <property type="match status" value="1"/>
</dbReference>
<feature type="compositionally biased region" description="Polar residues" evidence="3">
    <location>
        <begin position="33"/>
        <end position="93"/>
    </location>
</feature>
<dbReference type="Gene3D" id="2.120.10.30">
    <property type="entry name" value="TolB, C-terminal domain"/>
    <property type="match status" value="1"/>
</dbReference>
<dbReference type="EMBL" id="OV696686">
    <property type="protein sequence ID" value="CAH1232589.1"/>
    <property type="molecule type" value="Genomic_DNA"/>
</dbReference>
<dbReference type="InterPro" id="IPR001258">
    <property type="entry name" value="NHL_repeat"/>
</dbReference>
<evidence type="ECO:0000256" key="2">
    <source>
        <dbReference type="PROSITE-ProRule" id="PRU00504"/>
    </source>
</evidence>
<feature type="region of interest" description="Disordered" evidence="3">
    <location>
        <begin position="1"/>
        <end position="210"/>
    </location>
</feature>
<keyword evidence="1" id="KW-0677">Repeat</keyword>
<gene>
    <name evidence="4" type="primary">TRIM3</name>
    <name evidence="4" type="ORF">BLAG_LOCUS1642</name>
</gene>
<evidence type="ECO:0000256" key="3">
    <source>
        <dbReference type="SAM" id="MobiDB-lite"/>
    </source>
</evidence>
<keyword evidence="5" id="KW-1185">Reference proteome</keyword>
<proteinExistence type="predicted"/>
<dbReference type="InterPro" id="IPR011042">
    <property type="entry name" value="6-blade_b-propeller_TolB-like"/>
</dbReference>
<dbReference type="GO" id="GO:0043161">
    <property type="term" value="P:proteasome-mediated ubiquitin-dependent protein catabolic process"/>
    <property type="evidence" value="ECO:0007669"/>
    <property type="project" value="TreeGrafter"/>
</dbReference>
<dbReference type="PROSITE" id="PS51125">
    <property type="entry name" value="NHL"/>
    <property type="match status" value="1"/>
</dbReference>
<dbReference type="AlphaFoldDB" id="A0A8J9WDI1"/>
<sequence length="815" mass="88546">MPLQNTNPTYKHFGPNSNPLDAENARNPDPTYKPSTTNPNQTDAENARNSNPTYKPSATNSNQLDAENARNPNPTYKPSTTNSNQLDTENARNPNPKYKPSAANSNQLNEENARNPNPTYPQTTRMPKPDVDLESALGFAIQNPSTHPRGHPVFRQASNDGDTLPISATTLKDYENASTPANRDGNTGNQPHAATYQNNAGSLSPPSNDANPCHQPHAVTHLKDDDIASKQVKHHDSACLPPNETTYQSHDKGDSTDNLLIQPYAVRFQEEDDVDYNSIPLAAVTPTDVEVEIPAVTSTNADTSASVSKDGTDNLLIQPYAVRFQEEDDVDYNSIPLAAVTPADMEVELPAVTSTNADTSAPVRNDGTDNLPIQPYAVRFQEEDDVDDNSIPLAAVTPANVDIELPAVTSTNADTSAPVSKDGTDNLLIQPYAVRFQEEDDDNNIPTEDVTLPVVAVTPADGDVELPAVASTDANTSASSTPPLGMTYTPDHPVMNTASTRSSSEGPPIADVMSTSSAEGPFVRSSPTSSQGTYGIPGESEKVVFGGHGSDPGEFNHNYGVAVSADNEIFVTDLHNRRVQVFGKTGVFLRLFPTVVPGEEGRIIQPCDAGIDEEGHVWVVGFTFNGRRSAFAGFLRVVQYSKNGLPLTVFEVPHWARYPSIAVDLRNDRIVLEAFTEILVLKRNGSICLRFGTEQRLQNSYVTTDQKGNILVTVHSSVHVYDPSGRWRFAFGGVGGKHFQPHSLRGICVDRSGHILVADWRKRQIDMFTSRGEFVRTLVNNTYPWGIAVGPTGQLVMTNIKDSTVTIFPRRIILT</sequence>
<dbReference type="GO" id="GO:0000209">
    <property type="term" value="P:protein polyubiquitination"/>
    <property type="evidence" value="ECO:0007669"/>
    <property type="project" value="TreeGrafter"/>
</dbReference>
<dbReference type="Proteomes" id="UP000838412">
    <property type="component" value="Chromosome 1"/>
</dbReference>
<protein>
    <submittedName>
        <fullName evidence="4">TRIM3 protein</fullName>
    </submittedName>
</protein>
<dbReference type="PANTHER" id="PTHR24104">
    <property type="entry name" value="E3 UBIQUITIN-PROTEIN LIGASE NHLRC1-RELATED"/>
    <property type="match status" value="1"/>
</dbReference>
<feature type="compositionally biased region" description="Polar residues" evidence="3">
    <location>
        <begin position="156"/>
        <end position="210"/>
    </location>
</feature>
<accession>A0A8J9WDI1</accession>
<dbReference type="InterPro" id="IPR050952">
    <property type="entry name" value="TRIM-NHL_E3_ligases"/>
</dbReference>
<name>A0A8J9WDI1_BRALA</name>
<feature type="repeat" description="NHL" evidence="2">
    <location>
        <begin position="544"/>
        <end position="585"/>
    </location>
</feature>
<organism evidence="4 5">
    <name type="scientific">Branchiostoma lanceolatum</name>
    <name type="common">Common lancelet</name>
    <name type="synonym">Amphioxus lanceolatum</name>
    <dbReference type="NCBI Taxonomy" id="7740"/>
    <lineage>
        <taxon>Eukaryota</taxon>
        <taxon>Metazoa</taxon>
        <taxon>Chordata</taxon>
        <taxon>Cephalochordata</taxon>
        <taxon>Leptocardii</taxon>
        <taxon>Amphioxiformes</taxon>
        <taxon>Branchiostomatidae</taxon>
        <taxon>Branchiostoma</taxon>
    </lineage>
</organism>
<reference evidence="4" key="1">
    <citation type="submission" date="2022-01" db="EMBL/GenBank/DDBJ databases">
        <authorList>
            <person name="Braso-Vives M."/>
        </authorList>
    </citation>
    <scope>NUCLEOTIDE SEQUENCE</scope>
</reference>
<evidence type="ECO:0000313" key="4">
    <source>
        <dbReference type="EMBL" id="CAH1232589.1"/>
    </source>
</evidence>
<feature type="compositionally biased region" description="Polar residues" evidence="3">
    <location>
        <begin position="102"/>
        <end position="125"/>
    </location>
</feature>
<feature type="region of interest" description="Disordered" evidence="3">
    <location>
        <begin position="514"/>
        <end position="539"/>
    </location>
</feature>
<evidence type="ECO:0000256" key="1">
    <source>
        <dbReference type="ARBA" id="ARBA00022737"/>
    </source>
</evidence>
<dbReference type="SUPFAM" id="SSF63829">
    <property type="entry name" value="Calcium-dependent phosphotriesterase"/>
    <property type="match status" value="1"/>
</dbReference>
<dbReference type="GO" id="GO:0061630">
    <property type="term" value="F:ubiquitin protein ligase activity"/>
    <property type="evidence" value="ECO:0007669"/>
    <property type="project" value="TreeGrafter"/>
</dbReference>
<evidence type="ECO:0000313" key="5">
    <source>
        <dbReference type="Proteomes" id="UP000838412"/>
    </source>
</evidence>
<feature type="compositionally biased region" description="Polar residues" evidence="3">
    <location>
        <begin position="1"/>
        <end position="19"/>
    </location>
</feature>